<dbReference type="Proteomes" id="UP000252167">
    <property type="component" value="Unassembled WGS sequence"/>
</dbReference>
<gene>
    <name evidence="1" type="ORF">C1H84_08580</name>
</gene>
<evidence type="ECO:0000313" key="1">
    <source>
        <dbReference type="EMBL" id="RBM02008.1"/>
    </source>
</evidence>
<reference evidence="1 2" key="1">
    <citation type="submission" date="2018-01" db="EMBL/GenBank/DDBJ databases">
        <title>Glutamicibacter soli strain NHPC-3 Whole genome sequence and assembly.</title>
        <authorList>
            <person name="Choudhury P."/>
            <person name="Gupta D."/>
            <person name="Sengupta K."/>
            <person name="Jawed A."/>
            <person name="Sultana N."/>
            <person name="Saha P."/>
        </authorList>
    </citation>
    <scope>NUCLEOTIDE SEQUENCE [LARGE SCALE GENOMIC DNA]</scope>
    <source>
        <strain evidence="1 2">NHPC-3</strain>
    </source>
</reference>
<keyword evidence="2" id="KW-1185">Reference proteome</keyword>
<accession>A0A365YHD1</accession>
<protein>
    <submittedName>
        <fullName evidence="1">Uncharacterized protein</fullName>
    </submittedName>
</protein>
<evidence type="ECO:0000313" key="2">
    <source>
        <dbReference type="Proteomes" id="UP000252167"/>
    </source>
</evidence>
<dbReference type="EMBL" id="POAF01000003">
    <property type="protein sequence ID" value="RBM02008.1"/>
    <property type="molecule type" value="Genomic_DNA"/>
</dbReference>
<dbReference type="AlphaFoldDB" id="A0A365YHD1"/>
<organism evidence="1 2">
    <name type="scientific">Glutamicibacter soli</name>
    <dbReference type="NCBI Taxonomy" id="453836"/>
    <lineage>
        <taxon>Bacteria</taxon>
        <taxon>Bacillati</taxon>
        <taxon>Actinomycetota</taxon>
        <taxon>Actinomycetes</taxon>
        <taxon>Micrococcales</taxon>
        <taxon>Micrococcaceae</taxon>
        <taxon>Glutamicibacter</taxon>
    </lineage>
</organism>
<proteinExistence type="predicted"/>
<sequence length="144" mass="16025">MPGRIVRTKTAERVSELLGSREGRKHLSEYGWAQGMPIVMTVSTESVNDVMGLVSMHGRSVLVAMLDPRTDELKFLYVATPNPALETVGCEKDSTPISDLFERAELQGLVTFRSKYWECSTVTHPVPVFHGAPEVKSYAQHFNS</sequence>
<name>A0A365YHD1_9MICC</name>
<comment type="caution">
    <text evidence="1">The sequence shown here is derived from an EMBL/GenBank/DDBJ whole genome shotgun (WGS) entry which is preliminary data.</text>
</comment>